<organism evidence="8 9">
    <name type="scientific">Humicola insolens</name>
    <name type="common">Soft-rot fungus</name>
    <dbReference type="NCBI Taxonomy" id="85995"/>
    <lineage>
        <taxon>Eukaryota</taxon>
        <taxon>Fungi</taxon>
        <taxon>Dikarya</taxon>
        <taxon>Ascomycota</taxon>
        <taxon>Pezizomycotina</taxon>
        <taxon>Sordariomycetes</taxon>
        <taxon>Sordariomycetidae</taxon>
        <taxon>Sordariales</taxon>
        <taxon>Chaetomiaceae</taxon>
        <taxon>Mycothermus</taxon>
    </lineage>
</organism>
<comment type="caution">
    <text evidence="8">The sequence shown here is derived from an EMBL/GenBank/DDBJ whole genome shotgun (WGS) entry which is preliminary data.</text>
</comment>
<accession>A0ABR3V6W7</accession>
<evidence type="ECO:0000313" key="8">
    <source>
        <dbReference type="EMBL" id="KAL1837518.1"/>
    </source>
</evidence>
<feature type="compositionally biased region" description="Acidic residues" evidence="7">
    <location>
        <begin position="69"/>
        <end position="101"/>
    </location>
</feature>
<evidence type="ECO:0000256" key="6">
    <source>
        <dbReference type="ARBA" id="ARBA00023242"/>
    </source>
</evidence>
<reference evidence="8 9" key="1">
    <citation type="journal article" date="2024" name="Commun. Biol.">
        <title>Comparative genomic analysis of thermophilic fungi reveals convergent evolutionary adaptations and gene losses.</title>
        <authorList>
            <person name="Steindorff A.S."/>
            <person name="Aguilar-Pontes M.V."/>
            <person name="Robinson A.J."/>
            <person name="Andreopoulos B."/>
            <person name="LaButti K."/>
            <person name="Kuo A."/>
            <person name="Mondo S."/>
            <person name="Riley R."/>
            <person name="Otillar R."/>
            <person name="Haridas S."/>
            <person name="Lipzen A."/>
            <person name="Grimwood J."/>
            <person name="Schmutz J."/>
            <person name="Clum A."/>
            <person name="Reid I.D."/>
            <person name="Moisan M.C."/>
            <person name="Butler G."/>
            <person name="Nguyen T.T.M."/>
            <person name="Dewar K."/>
            <person name="Conant G."/>
            <person name="Drula E."/>
            <person name="Henrissat B."/>
            <person name="Hansel C."/>
            <person name="Singer S."/>
            <person name="Hutchinson M.I."/>
            <person name="de Vries R.P."/>
            <person name="Natvig D.O."/>
            <person name="Powell A.J."/>
            <person name="Tsang A."/>
            <person name="Grigoriev I.V."/>
        </authorList>
    </citation>
    <scope>NUCLEOTIDE SEQUENCE [LARGE SCALE GENOMIC DNA]</scope>
    <source>
        <strain evidence="8 9">CBS 620.91</strain>
    </source>
</reference>
<evidence type="ECO:0000256" key="1">
    <source>
        <dbReference type="ARBA" id="ARBA00004123"/>
    </source>
</evidence>
<feature type="compositionally biased region" description="Polar residues" evidence="7">
    <location>
        <begin position="16"/>
        <end position="37"/>
    </location>
</feature>
<keyword evidence="6" id="KW-0539">Nucleus</keyword>
<dbReference type="PANTHER" id="PTHR28680">
    <property type="entry name" value="CENTROMERE PROTEIN X"/>
    <property type="match status" value="1"/>
</dbReference>
<evidence type="ECO:0000256" key="5">
    <source>
        <dbReference type="ARBA" id="ARBA00023204"/>
    </source>
</evidence>
<evidence type="ECO:0000256" key="4">
    <source>
        <dbReference type="ARBA" id="ARBA00023125"/>
    </source>
</evidence>
<dbReference type="EMBL" id="JAZGSY010000286">
    <property type="protein sequence ID" value="KAL1837518.1"/>
    <property type="molecule type" value="Genomic_DNA"/>
</dbReference>
<evidence type="ECO:0000313" key="9">
    <source>
        <dbReference type="Proteomes" id="UP001583172"/>
    </source>
</evidence>
<proteinExistence type="inferred from homology"/>
<protein>
    <recommendedName>
        <fullName evidence="10">Centromere protein X</fullName>
    </recommendedName>
</protein>
<dbReference type="InterPro" id="IPR018552">
    <property type="entry name" value="CENP-X"/>
</dbReference>
<gene>
    <name evidence="8" type="ORF">VTJ49DRAFT_3685</name>
</gene>
<feature type="region of interest" description="Disordered" evidence="7">
    <location>
        <begin position="1"/>
        <end position="104"/>
    </location>
</feature>
<evidence type="ECO:0000256" key="7">
    <source>
        <dbReference type="SAM" id="MobiDB-lite"/>
    </source>
</evidence>
<keyword evidence="4" id="KW-0238">DNA-binding</keyword>
<name>A0ABR3V6W7_HUMIN</name>
<evidence type="ECO:0008006" key="10">
    <source>
        <dbReference type="Google" id="ProtNLM"/>
    </source>
</evidence>
<keyword evidence="3" id="KW-0227">DNA damage</keyword>
<dbReference type="InterPro" id="IPR009072">
    <property type="entry name" value="Histone-fold"/>
</dbReference>
<dbReference type="Pfam" id="PF09415">
    <property type="entry name" value="CENP-X"/>
    <property type="match status" value="1"/>
</dbReference>
<dbReference type="Proteomes" id="UP001583172">
    <property type="component" value="Unassembled WGS sequence"/>
</dbReference>
<comment type="subcellular location">
    <subcellularLocation>
        <location evidence="1">Nucleus</location>
    </subcellularLocation>
</comment>
<keyword evidence="5" id="KW-0234">DNA repair</keyword>
<sequence length="194" mass="21096">MPPKATGPGRGGRVAASNNRTATSNKPTTNASRSTTAPRGRGDASTTTGGASRKRTIDDYAHGGRTNTVDEEEEEEEEPQQDEEELEAVEEEEEEEEEDDDREKIPPELLTRILHACFEREGTRITREADRAVGRYVDVFVREAIARAAVERGRGFLEVCFASLFFPFPVCVGGLLGSGLRLGRPGLDVVGSAC</sequence>
<evidence type="ECO:0000256" key="2">
    <source>
        <dbReference type="ARBA" id="ARBA00009359"/>
    </source>
</evidence>
<dbReference type="Gene3D" id="1.10.20.10">
    <property type="entry name" value="Histone, subunit A"/>
    <property type="match status" value="1"/>
</dbReference>
<dbReference type="CDD" id="cd22921">
    <property type="entry name" value="HFD_CENP-X"/>
    <property type="match status" value="1"/>
</dbReference>
<dbReference type="PANTHER" id="PTHR28680:SF1">
    <property type="entry name" value="CENTROMERE PROTEIN X"/>
    <property type="match status" value="1"/>
</dbReference>
<comment type="similarity">
    <text evidence="2">Belongs to the CENP-X/MHF2 family.</text>
</comment>
<keyword evidence="9" id="KW-1185">Reference proteome</keyword>
<evidence type="ECO:0000256" key="3">
    <source>
        <dbReference type="ARBA" id="ARBA00022763"/>
    </source>
</evidence>